<gene>
    <name evidence="10" type="ORF">NQ315_001297</name>
</gene>
<name>A0AAV8WGA2_9CUCU</name>
<evidence type="ECO:0008006" key="12">
    <source>
        <dbReference type="Google" id="ProtNLM"/>
    </source>
</evidence>
<keyword evidence="11" id="KW-1185">Reference proteome</keyword>
<comment type="similarity">
    <text evidence="1">Belongs to the peptidase M20A family.</text>
</comment>
<accession>A0AAV8WGA2</accession>
<keyword evidence="5" id="KW-0378">Hydrolase</keyword>
<evidence type="ECO:0000256" key="2">
    <source>
        <dbReference type="ARBA" id="ARBA00022553"/>
    </source>
</evidence>
<keyword evidence="3" id="KW-0645">Protease</keyword>
<feature type="domain" description="Peptidase M20 dimerisation" evidence="8">
    <location>
        <begin position="214"/>
        <end position="371"/>
    </location>
</feature>
<keyword evidence="6" id="KW-0482">Metalloprotease</keyword>
<dbReference type="PROSITE" id="PS00759">
    <property type="entry name" value="ARGE_DAPE_CPG2_2"/>
    <property type="match status" value="1"/>
</dbReference>
<evidence type="ECO:0000259" key="8">
    <source>
        <dbReference type="Pfam" id="PF07687"/>
    </source>
</evidence>
<dbReference type="Gene3D" id="3.40.630.10">
    <property type="entry name" value="Zn peptidases"/>
    <property type="match status" value="1"/>
</dbReference>
<dbReference type="Gene3D" id="3.30.70.360">
    <property type="match status" value="1"/>
</dbReference>
<evidence type="ECO:0000313" key="11">
    <source>
        <dbReference type="Proteomes" id="UP001159042"/>
    </source>
</evidence>
<feature type="region of interest" description="Disordered" evidence="7">
    <location>
        <begin position="551"/>
        <end position="595"/>
    </location>
</feature>
<dbReference type="EMBL" id="JANEYG010000002">
    <property type="protein sequence ID" value="KAJ8925115.1"/>
    <property type="molecule type" value="Genomic_DNA"/>
</dbReference>
<dbReference type="InterPro" id="IPR031444">
    <property type="entry name" value="PCNA-AF_dom"/>
</dbReference>
<dbReference type="InterPro" id="IPR011650">
    <property type="entry name" value="Peptidase_M20_dimer"/>
</dbReference>
<dbReference type="CDD" id="cd05676">
    <property type="entry name" value="M20_dipept_like_CNDP"/>
    <property type="match status" value="1"/>
</dbReference>
<dbReference type="InterPro" id="IPR002933">
    <property type="entry name" value="Peptidase_M20"/>
</dbReference>
<keyword evidence="2" id="KW-0597">Phosphoprotein</keyword>
<dbReference type="GO" id="GO:0008237">
    <property type="term" value="F:metallopeptidase activity"/>
    <property type="evidence" value="ECO:0007669"/>
    <property type="project" value="UniProtKB-KW"/>
</dbReference>
<keyword evidence="4" id="KW-0479">Metal-binding</keyword>
<evidence type="ECO:0000256" key="6">
    <source>
        <dbReference type="ARBA" id="ARBA00023049"/>
    </source>
</evidence>
<dbReference type="FunFam" id="3.30.70.360:FF:000008">
    <property type="entry name" value="Cytosolic non-specific dipeptidase"/>
    <property type="match status" value="1"/>
</dbReference>
<protein>
    <recommendedName>
        <fullName evidence="12">Cytosolic non-specific dipeptidase</fullName>
    </recommendedName>
</protein>
<evidence type="ECO:0000256" key="3">
    <source>
        <dbReference type="ARBA" id="ARBA00022670"/>
    </source>
</evidence>
<dbReference type="GO" id="GO:0046872">
    <property type="term" value="F:metal ion binding"/>
    <property type="evidence" value="ECO:0007669"/>
    <property type="project" value="UniProtKB-KW"/>
</dbReference>
<dbReference type="Proteomes" id="UP001159042">
    <property type="component" value="Unassembled WGS sequence"/>
</dbReference>
<evidence type="ECO:0000256" key="7">
    <source>
        <dbReference type="SAM" id="MobiDB-lite"/>
    </source>
</evidence>
<dbReference type="PANTHER" id="PTHR43270">
    <property type="entry name" value="BETA-ALA-HIS DIPEPTIDASE"/>
    <property type="match status" value="1"/>
</dbReference>
<evidence type="ECO:0000256" key="1">
    <source>
        <dbReference type="ARBA" id="ARBA00006247"/>
    </source>
</evidence>
<proteinExistence type="inferred from homology"/>
<reference evidence="10 11" key="1">
    <citation type="journal article" date="2023" name="Insect Mol. Biol.">
        <title>Genome sequencing provides insights into the evolution of gene families encoding plant cell wall-degrading enzymes in longhorned beetles.</title>
        <authorList>
            <person name="Shin N.R."/>
            <person name="Okamura Y."/>
            <person name="Kirsch R."/>
            <person name="Pauchet Y."/>
        </authorList>
    </citation>
    <scope>NUCLEOTIDE SEQUENCE [LARGE SCALE GENOMIC DNA]</scope>
    <source>
        <strain evidence="10">EAD_L_NR</strain>
    </source>
</reference>
<evidence type="ECO:0000259" key="9">
    <source>
        <dbReference type="Pfam" id="PF15715"/>
    </source>
</evidence>
<feature type="compositionally biased region" description="Basic and acidic residues" evidence="7">
    <location>
        <begin position="560"/>
        <end position="589"/>
    </location>
</feature>
<dbReference type="InterPro" id="IPR001261">
    <property type="entry name" value="ArgE/DapE_CS"/>
</dbReference>
<comment type="caution">
    <text evidence="10">The sequence shown here is derived from an EMBL/GenBank/DDBJ whole genome shotgun (WGS) entry which is preliminary data.</text>
</comment>
<evidence type="ECO:0000256" key="5">
    <source>
        <dbReference type="ARBA" id="ARBA00022801"/>
    </source>
</evidence>
<dbReference type="Pfam" id="PF15715">
    <property type="entry name" value="PAF"/>
    <property type="match status" value="1"/>
</dbReference>
<feature type="region of interest" description="Disordered" evidence="7">
    <location>
        <begin position="519"/>
        <end position="539"/>
    </location>
</feature>
<feature type="domain" description="PCNA-associated factor histone-like" evidence="9">
    <location>
        <begin position="504"/>
        <end position="588"/>
    </location>
</feature>
<organism evidence="10 11">
    <name type="scientific">Exocentrus adspersus</name>
    <dbReference type="NCBI Taxonomy" id="1586481"/>
    <lineage>
        <taxon>Eukaryota</taxon>
        <taxon>Metazoa</taxon>
        <taxon>Ecdysozoa</taxon>
        <taxon>Arthropoda</taxon>
        <taxon>Hexapoda</taxon>
        <taxon>Insecta</taxon>
        <taxon>Pterygota</taxon>
        <taxon>Neoptera</taxon>
        <taxon>Endopterygota</taxon>
        <taxon>Coleoptera</taxon>
        <taxon>Polyphaga</taxon>
        <taxon>Cucujiformia</taxon>
        <taxon>Chrysomeloidea</taxon>
        <taxon>Cerambycidae</taxon>
        <taxon>Lamiinae</taxon>
        <taxon>Acanthocinini</taxon>
        <taxon>Exocentrus</taxon>
    </lineage>
</organism>
<feature type="compositionally biased region" description="Low complexity" evidence="7">
    <location>
        <begin position="519"/>
        <end position="532"/>
    </location>
</feature>
<evidence type="ECO:0000256" key="4">
    <source>
        <dbReference type="ARBA" id="ARBA00022723"/>
    </source>
</evidence>
<dbReference type="PANTHER" id="PTHR43270:SF4">
    <property type="entry name" value="CARNOSINE DIPEPTIDASE 2, ISOFORM A"/>
    <property type="match status" value="1"/>
</dbReference>
<dbReference type="Pfam" id="PF01546">
    <property type="entry name" value="Peptidase_M20"/>
    <property type="match status" value="1"/>
</dbReference>
<evidence type="ECO:0000313" key="10">
    <source>
        <dbReference type="EMBL" id="KAJ8925115.1"/>
    </source>
</evidence>
<dbReference type="GO" id="GO:0006508">
    <property type="term" value="P:proteolysis"/>
    <property type="evidence" value="ECO:0007669"/>
    <property type="project" value="UniProtKB-KW"/>
</dbReference>
<dbReference type="AlphaFoldDB" id="A0AAV8WGA2"/>
<dbReference type="SUPFAM" id="SSF53187">
    <property type="entry name" value="Zn-dependent exopeptidases"/>
    <property type="match status" value="1"/>
</dbReference>
<dbReference type="Pfam" id="PF07687">
    <property type="entry name" value="M20_dimer"/>
    <property type="match status" value="1"/>
</dbReference>
<sequence>MSETVPAPLQKLFKHVDENKKKYIENLREAVAIQSVSAWTHKRGEIVKMVEWVASRLQKLGATTELRDIGLQKLPDGSTVPLPPVLFGSLGGDPSKKTVLIYGHLDVQPAYKEDGWDSEPFVLTEREGKLYGRGATDDKGPVLCWLHAIEGFQALGMDVPVNIKFVFEGMEECGSEGLDELLFAEQNKFLAGTDFVCISDNYWLGINRPCLTYGLRGVCYFFVEVECASKDLHSGVYGGTVHEAMTDLVYLLNTLVDKNGKILIPGLYKEVAPLAEGEHEIYKKIDFDVSEYRSTVGCERLPHDEVKETLLMHRWRYPSLSLHGIEGAFSEPGQKTVIPRKVIGKFSIRIVPNQEPKQIEKYVVEHLQKLWRERGSPNKMKAYMADGGYPWTEDPTHPHYGAAVKATKYVYKVEPDLTREGGSIPVTLTFQKATGKNTILLPVGAGDDGAHAQNEKVNVRNYIEGTKLLGAYLYEVAQSKIIKQTKKLDQKVPNLVSSNHVEPRRRVLGGRSSKKLIYGSIGESSSSSKGTSRLPAIPECKVPSWQKPITNFFTSTTASSKHDHGESNKGRSGDEEQRSDTKTRQERNVEANTAA</sequence>
<dbReference type="InterPro" id="IPR051458">
    <property type="entry name" value="Cyt/Met_Dipeptidase"/>
</dbReference>